<evidence type="ECO:0000256" key="1">
    <source>
        <dbReference type="SAM" id="MobiDB-lite"/>
    </source>
</evidence>
<reference evidence="3" key="2">
    <citation type="submission" date="2012-08" db="EMBL/GenBank/DDBJ databases">
        <authorList>
            <person name="Yang R.-Y."/>
            <person name="Li H.-T."/>
            <person name="Zhu H."/>
            <person name="Zhou G.-P."/>
            <person name="Wang M."/>
            <person name="Wang L."/>
        </authorList>
    </citation>
    <scope>NUCLEOTIDE SEQUENCE</scope>
    <source>
        <strain evidence="3">CBS 8904</strain>
    </source>
</reference>
<dbReference type="AlphaFoldDB" id="K1VS78"/>
<evidence type="ECO:0000313" key="2">
    <source>
        <dbReference type="EMBL" id="EKC99526.1"/>
    </source>
</evidence>
<dbReference type="EMBL" id="AMBO01000370">
    <property type="protein sequence ID" value="EKC99527.1"/>
    <property type="molecule type" value="Genomic_DNA"/>
</dbReference>
<evidence type="ECO:0000313" key="4">
    <source>
        <dbReference type="Proteomes" id="UP000006757"/>
    </source>
</evidence>
<protein>
    <submittedName>
        <fullName evidence="3">Uncharacterized protein</fullName>
    </submittedName>
</protein>
<gene>
    <name evidence="2" type="ORF">A1Q2_06189</name>
    <name evidence="3" type="ORF">A1Q2_06190</name>
</gene>
<organism evidence="3 4">
    <name type="scientific">Trichosporon asahii var. asahii (strain CBS 8904)</name>
    <name type="common">Yeast</name>
    <dbReference type="NCBI Taxonomy" id="1220162"/>
    <lineage>
        <taxon>Eukaryota</taxon>
        <taxon>Fungi</taxon>
        <taxon>Dikarya</taxon>
        <taxon>Basidiomycota</taxon>
        <taxon>Agaricomycotina</taxon>
        <taxon>Tremellomycetes</taxon>
        <taxon>Trichosporonales</taxon>
        <taxon>Trichosporonaceae</taxon>
        <taxon>Trichosporon</taxon>
    </lineage>
</organism>
<evidence type="ECO:0000313" key="3">
    <source>
        <dbReference type="EMBL" id="EKC99527.1"/>
    </source>
</evidence>
<dbReference type="EMBL" id="AMBO01000370">
    <property type="protein sequence ID" value="EKC99526.1"/>
    <property type="molecule type" value="Genomic_DNA"/>
</dbReference>
<name>K1VS78_TRIAC</name>
<reference evidence="3 4" key="1">
    <citation type="journal article" date="2012" name="Eukaryot. Cell">
        <title>Genome sequence of the Trichosporon asahii environmental strain CBS 8904.</title>
        <authorList>
            <person name="Yang R.Y."/>
            <person name="Li H.T."/>
            <person name="Zhu H."/>
            <person name="Zhou G.P."/>
            <person name="Wang M."/>
            <person name="Wang L."/>
        </authorList>
    </citation>
    <scope>NUCLEOTIDE SEQUENCE [LARGE SCALE GENOMIC DNA]</scope>
    <source>
        <strain evidence="3 4">CBS 8904</strain>
    </source>
</reference>
<keyword evidence="4" id="KW-1185">Reference proteome</keyword>
<proteinExistence type="predicted"/>
<feature type="region of interest" description="Disordered" evidence="1">
    <location>
        <begin position="91"/>
        <end position="125"/>
    </location>
</feature>
<sequence length="125" mass="13238">MVAPPATNQLEFKVSARADGGNVRGKTMRGAGRPAVRKIARLDDQYSEVEEGLVLKTLQFSQLGTLEDAPDQVISPELGQIHVTIRAGVLRTSEGDGGGTIKGRSATSAVDEKRKKVRQPTSPGG</sequence>
<dbReference type="HOGENOM" id="CLU_1994216_0_0_1"/>
<dbReference type="InParanoid" id="K1VS78"/>
<comment type="caution">
    <text evidence="3">The sequence shown here is derived from an EMBL/GenBank/DDBJ whole genome shotgun (WGS) entry which is preliminary data.</text>
</comment>
<dbReference type="Proteomes" id="UP000006757">
    <property type="component" value="Unassembled WGS sequence"/>
</dbReference>
<accession>K1VS78</accession>